<feature type="transmembrane region" description="Helical" evidence="5">
    <location>
        <begin position="6"/>
        <end position="24"/>
    </location>
</feature>
<keyword evidence="3 5" id="KW-1133">Transmembrane helix</keyword>
<keyword evidence="7" id="KW-0645">Protease</keyword>
<name>A0A841MJN5_9BACT</name>
<dbReference type="AlphaFoldDB" id="A0A841MJN5"/>
<sequence length="152" mass="16638">MTVFILSSLLIIGLVLFLIEVFLLPGTTVVGIIGLLVSLLGVYYAYISFDLNIALWIMGITALCYIAVIWYGFNSGVWNYFSLKSKMEGGAFDGRTDGLSVGMPGQAISDIKPIGKATFEDKIFEVKSENGFIEVGKNVTIIKIENNKIIVK</sequence>
<comment type="caution">
    <text evidence="7">The sequence shown here is derived from an EMBL/GenBank/DDBJ whole genome shotgun (WGS) entry which is preliminary data.</text>
</comment>
<evidence type="ECO:0000256" key="1">
    <source>
        <dbReference type="ARBA" id="ARBA00004141"/>
    </source>
</evidence>
<evidence type="ECO:0000313" key="7">
    <source>
        <dbReference type="EMBL" id="MBB6325064.1"/>
    </source>
</evidence>
<gene>
    <name evidence="7" type="ORF">FHS59_000679</name>
</gene>
<protein>
    <submittedName>
        <fullName evidence="7">Membrane-bound ClpP family serine protease</fullName>
    </submittedName>
</protein>
<dbReference type="GO" id="GO:0006508">
    <property type="term" value="P:proteolysis"/>
    <property type="evidence" value="ECO:0007669"/>
    <property type="project" value="UniProtKB-KW"/>
</dbReference>
<keyword evidence="7" id="KW-0378">Hydrolase</keyword>
<accession>A0A841MJN5</accession>
<dbReference type="GO" id="GO:0008233">
    <property type="term" value="F:peptidase activity"/>
    <property type="evidence" value="ECO:0007669"/>
    <property type="project" value="UniProtKB-KW"/>
</dbReference>
<organism evidence="7 8">
    <name type="scientific">Algoriphagus iocasae</name>
    <dbReference type="NCBI Taxonomy" id="1836499"/>
    <lineage>
        <taxon>Bacteria</taxon>
        <taxon>Pseudomonadati</taxon>
        <taxon>Bacteroidota</taxon>
        <taxon>Cytophagia</taxon>
        <taxon>Cytophagales</taxon>
        <taxon>Cyclobacteriaceae</taxon>
        <taxon>Algoriphagus</taxon>
    </lineage>
</organism>
<keyword evidence="2 5" id="KW-0812">Transmembrane</keyword>
<feature type="domain" description="NfeD-like C-terminal" evidence="6">
    <location>
        <begin position="101"/>
        <end position="152"/>
    </location>
</feature>
<dbReference type="Gene3D" id="2.40.50.140">
    <property type="entry name" value="Nucleic acid-binding proteins"/>
    <property type="match status" value="1"/>
</dbReference>
<dbReference type="Proteomes" id="UP000588604">
    <property type="component" value="Unassembled WGS sequence"/>
</dbReference>
<feature type="transmembrane region" description="Helical" evidence="5">
    <location>
        <begin position="53"/>
        <end position="73"/>
    </location>
</feature>
<evidence type="ECO:0000256" key="3">
    <source>
        <dbReference type="ARBA" id="ARBA00022989"/>
    </source>
</evidence>
<evidence type="ECO:0000256" key="4">
    <source>
        <dbReference type="ARBA" id="ARBA00023136"/>
    </source>
</evidence>
<dbReference type="Pfam" id="PF01957">
    <property type="entry name" value="NfeD"/>
    <property type="match status" value="1"/>
</dbReference>
<dbReference type="InterPro" id="IPR002810">
    <property type="entry name" value="NfeD-like_C"/>
</dbReference>
<evidence type="ECO:0000259" key="6">
    <source>
        <dbReference type="Pfam" id="PF01957"/>
    </source>
</evidence>
<keyword evidence="8" id="KW-1185">Reference proteome</keyword>
<dbReference type="RefSeq" id="WP_184493045.1">
    <property type="nucleotide sequence ID" value="NZ_JACIJO010000001.1"/>
</dbReference>
<dbReference type="EMBL" id="JACIJO010000001">
    <property type="protein sequence ID" value="MBB6325064.1"/>
    <property type="molecule type" value="Genomic_DNA"/>
</dbReference>
<evidence type="ECO:0000256" key="2">
    <source>
        <dbReference type="ARBA" id="ARBA00022692"/>
    </source>
</evidence>
<comment type="subcellular location">
    <subcellularLocation>
        <location evidence="1">Membrane</location>
        <topology evidence="1">Multi-pass membrane protein</topology>
    </subcellularLocation>
</comment>
<proteinExistence type="predicted"/>
<dbReference type="GO" id="GO:0005886">
    <property type="term" value="C:plasma membrane"/>
    <property type="evidence" value="ECO:0007669"/>
    <property type="project" value="TreeGrafter"/>
</dbReference>
<reference evidence="7 8" key="1">
    <citation type="submission" date="2020-08" db="EMBL/GenBank/DDBJ databases">
        <title>Genomic Encyclopedia of Type Strains, Phase IV (KMG-IV): sequencing the most valuable type-strain genomes for metagenomic binning, comparative biology and taxonomic classification.</title>
        <authorList>
            <person name="Goeker M."/>
        </authorList>
    </citation>
    <scope>NUCLEOTIDE SEQUENCE [LARGE SCALE GENOMIC DNA]</scope>
    <source>
        <strain evidence="7 8">DSM 102044</strain>
    </source>
</reference>
<dbReference type="PANTHER" id="PTHR33507">
    <property type="entry name" value="INNER MEMBRANE PROTEIN YBBJ"/>
    <property type="match status" value="1"/>
</dbReference>
<evidence type="ECO:0000256" key="5">
    <source>
        <dbReference type="SAM" id="Phobius"/>
    </source>
</evidence>
<dbReference type="InterPro" id="IPR012340">
    <property type="entry name" value="NA-bd_OB-fold"/>
</dbReference>
<keyword evidence="4 5" id="KW-0472">Membrane</keyword>
<evidence type="ECO:0000313" key="8">
    <source>
        <dbReference type="Proteomes" id="UP000588604"/>
    </source>
</evidence>
<dbReference type="InterPro" id="IPR052165">
    <property type="entry name" value="Membrane_assoc_protease"/>
</dbReference>
<feature type="transmembrane region" description="Helical" evidence="5">
    <location>
        <begin position="29"/>
        <end position="47"/>
    </location>
</feature>
<dbReference type="PANTHER" id="PTHR33507:SF3">
    <property type="entry name" value="INNER MEMBRANE PROTEIN YBBJ"/>
    <property type="match status" value="1"/>
</dbReference>